<feature type="compositionally biased region" description="Low complexity" evidence="1">
    <location>
        <begin position="122"/>
        <end position="135"/>
    </location>
</feature>
<proteinExistence type="predicted"/>
<comment type="caution">
    <text evidence="2">The sequence shown here is derived from an EMBL/GenBank/DDBJ whole genome shotgun (WGS) entry which is preliminary data.</text>
</comment>
<name>A0ABN9QG52_9DINO</name>
<dbReference type="Proteomes" id="UP001189429">
    <property type="component" value="Unassembled WGS sequence"/>
</dbReference>
<reference evidence="2" key="1">
    <citation type="submission" date="2023-10" db="EMBL/GenBank/DDBJ databases">
        <authorList>
            <person name="Chen Y."/>
            <person name="Shah S."/>
            <person name="Dougan E. K."/>
            <person name="Thang M."/>
            <person name="Chan C."/>
        </authorList>
    </citation>
    <scope>NUCLEOTIDE SEQUENCE [LARGE SCALE GENOMIC DNA]</scope>
</reference>
<accession>A0ABN9QG52</accession>
<feature type="compositionally biased region" description="Basic and acidic residues" evidence="1">
    <location>
        <begin position="138"/>
        <end position="153"/>
    </location>
</feature>
<evidence type="ECO:0000256" key="1">
    <source>
        <dbReference type="SAM" id="MobiDB-lite"/>
    </source>
</evidence>
<gene>
    <name evidence="2" type="ORF">PCOR1329_LOCUS11405</name>
</gene>
<dbReference type="EMBL" id="CAUYUJ010003293">
    <property type="protein sequence ID" value="CAK0804683.1"/>
    <property type="molecule type" value="Genomic_DNA"/>
</dbReference>
<feature type="region of interest" description="Disordered" evidence="1">
    <location>
        <begin position="122"/>
        <end position="155"/>
    </location>
</feature>
<evidence type="ECO:0000313" key="3">
    <source>
        <dbReference type="Proteomes" id="UP001189429"/>
    </source>
</evidence>
<sequence length="283" mass="31031">MSQTCIIAQADLTVEKPNFHNIFCDTLQTWARLPFPTSPRKLVGMSPEDMEYYKDCSTAGAIKQQLGNYLDEYRDFGKIKLYRAKGANDPTTGAPVRVPQPRGDEIKNHEFVPKSAWLFGETTEGPATPETMTGGDIKWPDSDEPTSGHKTSEDGSANTVCCFFQEMDDWLAIKLPPKTVDISSPGGRGATSPPHNVVVLKKCIASSMKWKHQGKVEISNIRIYRADEHGQAAGPAMEGNIMISTTNVYVAALYPSTEVEVYIQIGTKQIISLDSGDDGEGPQ</sequence>
<keyword evidence="3" id="KW-1185">Reference proteome</keyword>
<protein>
    <submittedName>
        <fullName evidence="2">Uncharacterized protein</fullName>
    </submittedName>
</protein>
<evidence type="ECO:0000313" key="2">
    <source>
        <dbReference type="EMBL" id="CAK0804683.1"/>
    </source>
</evidence>
<organism evidence="2 3">
    <name type="scientific">Prorocentrum cordatum</name>
    <dbReference type="NCBI Taxonomy" id="2364126"/>
    <lineage>
        <taxon>Eukaryota</taxon>
        <taxon>Sar</taxon>
        <taxon>Alveolata</taxon>
        <taxon>Dinophyceae</taxon>
        <taxon>Prorocentrales</taxon>
        <taxon>Prorocentraceae</taxon>
        <taxon>Prorocentrum</taxon>
    </lineage>
</organism>